<dbReference type="Proteomes" id="UP000664122">
    <property type="component" value="Unassembled WGS sequence"/>
</dbReference>
<proteinExistence type="predicted"/>
<reference evidence="2" key="1">
    <citation type="submission" date="2021-03" db="EMBL/GenBank/DDBJ databases">
        <title>Whole genome sequence of Jiella sp. CQZ9-1.</title>
        <authorList>
            <person name="Tuo L."/>
        </authorList>
    </citation>
    <scope>NUCLEOTIDE SEQUENCE</scope>
    <source>
        <strain evidence="2">CQZ9-1</strain>
    </source>
</reference>
<feature type="chain" id="PRO_5038140555" evidence="1">
    <location>
        <begin position="29"/>
        <end position="205"/>
    </location>
</feature>
<keyword evidence="1" id="KW-0732">Signal</keyword>
<organism evidence="2 3">
    <name type="scientific">Jiella flava</name>
    <dbReference type="NCBI Taxonomy" id="2816857"/>
    <lineage>
        <taxon>Bacteria</taxon>
        <taxon>Pseudomonadati</taxon>
        <taxon>Pseudomonadota</taxon>
        <taxon>Alphaproteobacteria</taxon>
        <taxon>Hyphomicrobiales</taxon>
        <taxon>Aurantimonadaceae</taxon>
        <taxon>Jiella</taxon>
    </lineage>
</organism>
<gene>
    <name evidence="2" type="ORF">J1C48_16015</name>
</gene>
<dbReference type="AlphaFoldDB" id="A0A939JVD1"/>
<evidence type="ECO:0000256" key="1">
    <source>
        <dbReference type="SAM" id="SignalP"/>
    </source>
</evidence>
<dbReference type="RefSeq" id="WP_207258995.1">
    <property type="nucleotide sequence ID" value="NZ_JAFMPP010000015.1"/>
</dbReference>
<feature type="signal peptide" evidence="1">
    <location>
        <begin position="1"/>
        <end position="28"/>
    </location>
</feature>
<dbReference type="EMBL" id="JAFMPP010000015">
    <property type="protein sequence ID" value="MBO0664085.1"/>
    <property type="molecule type" value="Genomic_DNA"/>
</dbReference>
<comment type="caution">
    <text evidence="2">The sequence shown here is derived from an EMBL/GenBank/DDBJ whole genome shotgun (WGS) entry which is preliminary data.</text>
</comment>
<keyword evidence="3" id="KW-1185">Reference proteome</keyword>
<accession>A0A939JVD1</accession>
<protein>
    <submittedName>
        <fullName evidence="2">Uncharacterized protein</fullName>
    </submittedName>
</protein>
<evidence type="ECO:0000313" key="3">
    <source>
        <dbReference type="Proteomes" id="UP000664122"/>
    </source>
</evidence>
<sequence>MIALCRTLWFVLVAAGVAALLFVPASFAAEASLDDWRAGPASDAVMEIGQRFDCIGAECPADLSCLYALAPPRPPGSWPIDTAFMLDPKRMPWSDLEVWLVQKAKALRADLADDPLVRREHFVKRTEPAAVTWPSGQFVTRTYGLATKMRRYDLPLFLWSVKGRLRVMFCIQPPASEATRGARPVTDRLLAYLRRNDGKEDNSPE</sequence>
<name>A0A939JVD1_9HYPH</name>
<evidence type="ECO:0000313" key="2">
    <source>
        <dbReference type="EMBL" id="MBO0664085.1"/>
    </source>
</evidence>